<evidence type="ECO:0000313" key="1">
    <source>
        <dbReference type="EMBL" id="RIA96327.1"/>
    </source>
</evidence>
<dbReference type="Proteomes" id="UP000265703">
    <property type="component" value="Unassembled WGS sequence"/>
</dbReference>
<dbReference type="STRING" id="658196.A0A397TIP1"/>
<evidence type="ECO:0000313" key="2">
    <source>
        <dbReference type="Proteomes" id="UP000265703"/>
    </source>
</evidence>
<dbReference type="EMBL" id="QKYT01000046">
    <property type="protein sequence ID" value="RIA96327.1"/>
    <property type="molecule type" value="Genomic_DNA"/>
</dbReference>
<reference evidence="1 2" key="1">
    <citation type="submission" date="2018-06" db="EMBL/GenBank/DDBJ databases">
        <title>Comparative genomics reveals the genomic features of Rhizophagus irregularis, R. cerebriforme, R. diaphanum and Gigaspora rosea, and their symbiotic lifestyle signature.</title>
        <authorList>
            <person name="Morin E."/>
            <person name="San Clemente H."/>
            <person name="Chen E.C.H."/>
            <person name="De La Providencia I."/>
            <person name="Hainaut M."/>
            <person name="Kuo A."/>
            <person name="Kohler A."/>
            <person name="Murat C."/>
            <person name="Tang N."/>
            <person name="Roy S."/>
            <person name="Loubradou J."/>
            <person name="Henrissat B."/>
            <person name="Grigoriev I.V."/>
            <person name="Corradi N."/>
            <person name="Roux C."/>
            <person name="Martin F.M."/>
        </authorList>
    </citation>
    <scope>NUCLEOTIDE SEQUENCE [LARGE SCALE GENOMIC DNA]</scope>
    <source>
        <strain evidence="1 2">DAOM 227022</strain>
    </source>
</reference>
<dbReference type="AlphaFoldDB" id="A0A397TIP1"/>
<proteinExistence type="predicted"/>
<name>A0A397TIP1_9GLOM</name>
<keyword evidence="2" id="KW-1185">Reference proteome</keyword>
<organism evidence="1 2">
    <name type="scientific">Glomus cerebriforme</name>
    <dbReference type="NCBI Taxonomy" id="658196"/>
    <lineage>
        <taxon>Eukaryota</taxon>
        <taxon>Fungi</taxon>
        <taxon>Fungi incertae sedis</taxon>
        <taxon>Mucoromycota</taxon>
        <taxon>Glomeromycotina</taxon>
        <taxon>Glomeromycetes</taxon>
        <taxon>Glomerales</taxon>
        <taxon>Glomeraceae</taxon>
        <taxon>Glomus</taxon>
    </lineage>
</organism>
<comment type="caution">
    <text evidence="1">The sequence shown here is derived from an EMBL/GenBank/DDBJ whole genome shotgun (WGS) entry which is preliminary data.</text>
</comment>
<dbReference type="OrthoDB" id="2424110at2759"/>
<sequence length="288" mass="32691">MTKPKKNIFNVHTLRDIKNRGVVGFTKMNIPSGHWLGSICESELEKALRSSIKTASNIANEYKDLQAIYLERIVELEDVVEEEDLLEVLQNALLKRNSFLQEADLKGSVNTCLAKQIPKISNESKYNEVIGGASKLEKENKNTKFQSTMQKNIKTKIPPMKLCLLDMNEVTKHESFQNISYPSMTWTFSMIVSERSGIGKANLLRNLVLSNKDEYIQEKRKDGSSSIQDVSMVINSYLHKEEFIVFDLLRPKDDSLAIRLRFDIPLNLQKEIEMSAPFSPSASASSDP</sequence>
<accession>A0A397TIP1</accession>
<gene>
    <name evidence="1" type="ORF">C1645_815496</name>
</gene>
<protein>
    <submittedName>
        <fullName evidence="1">Uncharacterized protein</fullName>
    </submittedName>
</protein>